<dbReference type="InterPro" id="IPR035518">
    <property type="entry name" value="DPG_synthase"/>
</dbReference>
<dbReference type="STRING" id="77166.N6TX99"/>
<organism evidence="16">
    <name type="scientific">Dendroctonus ponderosae</name>
    <name type="common">Mountain pine beetle</name>
    <dbReference type="NCBI Taxonomy" id="77166"/>
    <lineage>
        <taxon>Eukaryota</taxon>
        <taxon>Metazoa</taxon>
        <taxon>Ecdysozoa</taxon>
        <taxon>Arthropoda</taxon>
        <taxon>Hexapoda</taxon>
        <taxon>Insecta</taxon>
        <taxon>Pterygota</taxon>
        <taxon>Neoptera</taxon>
        <taxon>Endopterygota</taxon>
        <taxon>Coleoptera</taxon>
        <taxon>Polyphaga</taxon>
        <taxon>Cucujiformia</taxon>
        <taxon>Curculionidae</taxon>
        <taxon>Scolytinae</taxon>
        <taxon>Dendroctonus</taxon>
    </lineage>
</organism>
<feature type="domain" description="Glycosyltransferase 2-like" evidence="15">
    <location>
        <begin position="67"/>
        <end position="180"/>
    </location>
</feature>
<dbReference type="HOGENOM" id="CLU_033536_9_1_1"/>
<evidence type="ECO:0000256" key="12">
    <source>
        <dbReference type="ARBA" id="ARBA00045097"/>
    </source>
</evidence>
<evidence type="ECO:0000256" key="1">
    <source>
        <dbReference type="ARBA" id="ARBA00004389"/>
    </source>
</evidence>
<name>N6TX99_DENPD</name>
<dbReference type="GO" id="GO:0006487">
    <property type="term" value="P:protein N-linked glycosylation"/>
    <property type="evidence" value="ECO:0007669"/>
    <property type="project" value="TreeGrafter"/>
</dbReference>
<dbReference type="PANTHER" id="PTHR10859:SF91">
    <property type="entry name" value="DOLICHYL-PHOSPHATE BETA-GLUCOSYLTRANSFERASE"/>
    <property type="match status" value="1"/>
</dbReference>
<dbReference type="GO" id="GO:0004581">
    <property type="term" value="F:dolichyl-phosphate beta-glucosyltransferase activity"/>
    <property type="evidence" value="ECO:0007669"/>
    <property type="project" value="UniProtKB-EC"/>
</dbReference>
<evidence type="ECO:0000313" key="16">
    <source>
        <dbReference type="EMBL" id="ENN82673.1"/>
    </source>
</evidence>
<comment type="subcellular location">
    <subcellularLocation>
        <location evidence="1">Endoplasmic reticulum membrane</location>
        <topology evidence="1">Single-pass membrane protein</topology>
    </subcellularLocation>
</comment>
<evidence type="ECO:0000313" key="18">
    <source>
        <dbReference type="EnsemblMetazoa" id="XP_019766123.1"/>
    </source>
</evidence>
<dbReference type="KEGG" id="dpa:109541663"/>
<reference evidence="19 20" key="1">
    <citation type="journal article" date="2013" name="Genome Biol.">
        <title>Draft genome of the mountain pine beetle, Dendroctonus ponderosae Hopkins, a major forest pest.</title>
        <authorList>
            <person name="Keeling C.I."/>
            <person name="Yuen M.M."/>
            <person name="Liao N.Y."/>
            <person name="Docking T.R."/>
            <person name="Chan S.K."/>
            <person name="Taylor G.A."/>
            <person name="Palmquist D.L."/>
            <person name="Jackman S.D."/>
            <person name="Nguyen A."/>
            <person name="Li M."/>
            <person name="Henderson H."/>
            <person name="Janes J.K."/>
            <person name="Zhao Y."/>
            <person name="Pandoh P."/>
            <person name="Moore R."/>
            <person name="Sperling F.A."/>
            <person name="Huber D.P."/>
            <person name="Birol I."/>
            <person name="Jones S.J."/>
            <person name="Bohlmann J."/>
        </authorList>
    </citation>
    <scope>NUCLEOTIDE SEQUENCE</scope>
</reference>
<keyword evidence="11 14" id="KW-0472">Membrane</keyword>
<evidence type="ECO:0000256" key="7">
    <source>
        <dbReference type="ARBA" id="ARBA00022692"/>
    </source>
</evidence>
<keyword evidence="9" id="KW-0735">Signal-anchor</keyword>
<dbReference type="Gene3D" id="3.90.550.10">
    <property type="entry name" value="Spore Coat Polysaccharide Biosynthesis Protein SpsA, Chain A"/>
    <property type="match status" value="1"/>
</dbReference>
<evidence type="ECO:0000256" key="8">
    <source>
        <dbReference type="ARBA" id="ARBA00022824"/>
    </source>
</evidence>
<dbReference type="EMBL" id="KB738301">
    <property type="protein sequence ID" value="ENN82673.1"/>
    <property type="molecule type" value="Genomic_DNA"/>
</dbReference>
<dbReference type="OrthoDB" id="3784at2759"/>
<comment type="catalytic activity">
    <reaction evidence="12">
        <text>a di-trans,poly-cis-dolichyl phosphate + UDP-alpha-D-glucose = a di-trans,poly-cis-dolichyl beta-D-glucosyl phosphate + UDP</text>
        <dbReference type="Rhea" id="RHEA:15401"/>
        <dbReference type="Rhea" id="RHEA-COMP:19498"/>
        <dbReference type="Rhea" id="RHEA-COMP:19502"/>
        <dbReference type="ChEBI" id="CHEBI:57525"/>
        <dbReference type="ChEBI" id="CHEBI:57683"/>
        <dbReference type="ChEBI" id="CHEBI:58223"/>
        <dbReference type="ChEBI" id="CHEBI:58885"/>
        <dbReference type="EC" id="2.4.1.117"/>
    </reaction>
    <physiologicalReaction direction="left-to-right" evidence="12">
        <dbReference type="Rhea" id="RHEA:15402"/>
    </physiologicalReaction>
</comment>
<proteinExistence type="inferred from homology"/>
<dbReference type="EC" id="2.4.1.117" evidence="4"/>
<dbReference type="Proteomes" id="UP000019118">
    <property type="component" value="Unassembled WGS sequence"/>
</dbReference>
<evidence type="ECO:0000256" key="6">
    <source>
        <dbReference type="ARBA" id="ARBA00022679"/>
    </source>
</evidence>
<protein>
    <recommendedName>
        <fullName evidence="13">Dolichyl-phosphate beta-glucosyltransferase</fullName>
        <ecNumber evidence="4">2.4.1.117</ecNumber>
    </recommendedName>
</protein>
<dbReference type="PANTHER" id="PTHR10859">
    <property type="entry name" value="GLYCOSYL TRANSFERASE"/>
    <property type="match status" value="1"/>
</dbReference>
<dbReference type="AlphaFoldDB" id="N6TX99"/>
<sequence length="348" mass="39064">MDLKYLLFIGSALGFSLALGVCIIILAYSKTYPVIFRSKKERQFFDPATGVYINFPAISDKCSLNLSVIVPAYNEEERLGPMLDECLDYLESRRKSGAFSYEVIVVSDGSTDQTVSKALSYTKKHSCERVRVLALEKNRGKGGAVRLGMLSARGSLLLFADADGATKFADLRKLEDSLKELVVCKLLLSNCYNERLKRGKFAADYLSKPEITADTLAITVGSRAHLEDEAVASRTVFRTILMYGFHFLVWLFAVKGIRDTQCGFKLLTRKAAAICFESMHVERWAFDVELLYIAQKLNIPISEVAVNWTEIEGSKVTPVWSWLQMGLDLGLIWLRYTIGAWKIRSKGD</sequence>
<dbReference type="OMA" id="HMVNTDA"/>
<keyword evidence="6" id="KW-0808">Transferase</keyword>
<evidence type="ECO:0000256" key="13">
    <source>
        <dbReference type="ARBA" id="ARBA00070518"/>
    </source>
</evidence>
<dbReference type="Proteomes" id="UP000030742">
    <property type="component" value="Unassembled WGS sequence"/>
</dbReference>
<evidence type="ECO:0000256" key="14">
    <source>
        <dbReference type="SAM" id="Phobius"/>
    </source>
</evidence>
<dbReference type="Pfam" id="PF00535">
    <property type="entry name" value="Glycos_transf_2"/>
    <property type="match status" value="1"/>
</dbReference>
<dbReference type="FunFam" id="3.90.550.10:FF:000068">
    <property type="entry name" value="ALG5, dolichyl-phosphate beta-glucosyltransferase"/>
    <property type="match status" value="1"/>
</dbReference>
<gene>
    <name evidence="18" type="primary">109541663</name>
    <name evidence="17" type="ORF">D910_06972</name>
    <name evidence="16" type="ORF">YQE_00957</name>
</gene>
<feature type="transmembrane region" description="Helical" evidence="14">
    <location>
        <begin position="6"/>
        <end position="29"/>
    </location>
</feature>
<evidence type="ECO:0000256" key="5">
    <source>
        <dbReference type="ARBA" id="ARBA00022676"/>
    </source>
</evidence>
<dbReference type="InterPro" id="IPR001173">
    <property type="entry name" value="Glyco_trans_2-like"/>
</dbReference>
<evidence type="ECO:0000256" key="2">
    <source>
        <dbReference type="ARBA" id="ARBA00004922"/>
    </source>
</evidence>
<evidence type="ECO:0000256" key="11">
    <source>
        <dbReference type="ARBA" id="ARBA00023136"/>
    </source>
</evidence>
<feature type="non-terminal residue" evidence="16">
    <location>
        <position position="1"/>
    </location>
</feature>
<evidence type="ECO:0000313" key="19">
    <source>
        <dbReference type="Proteomes" id="UP000019118"/>
    </source>
</evidence>
<comment type="similarity">
    <text evidence="3">Belongs to the glycosyltransferase 2 family.</text>
</comment>
<evidence type="ECO:0000256" key="9">
    <source>
        <dbReference type="ARBA" id="ARBA00022968"/>
    </source>
</evidence>
<keyword evidence="5" id="KW-0328">Glycosyltransferase</keyword>
<evidence type="ECO:0000313" key="17">
    <source>
        <dbReference type="EMBL" id="ERL89607.1"/>
    </source>
</evidence>
<comment type="pathway">
    <text evidence="2">Protein modification; protein glycosylation.</text>
</comment>
<evidence type="ECO:0000256" key="3">
    <source>
        <dbReference type="ARBA" id="ARBA00006739"/>
    </source>
</evidence>
<keyword evidence="19" id="KW-1185">Reference proteome</keyword>
<keyword evidence="8" id="KW-0256">Endoplasmic reticulum</keyword>
<keyword evidence="10 14" id="KW-1133">Transmembrane helix</keyword>
<dbReference type="EMBL" id="KB632179">
    <property type="protein sequence ID" value="ERL89607.1"/>
    <property type="molecule type" value="Genomic_DNA"/>
</dbReference>
<dbReference type="SUPFAM" id="SSF53448">
    <property type="entry name" value="Nucleotide-diphospho-sugar transferases"/>
    <property type="match status" value="1"/>
</dbReference>
<dbReference type="CDD" id="cd04188">
    <property type="entry name" value="DPG_synthase"/>
    <property type="match status" value="1"/>
</dbReference>
<evidence type="ECO:0000313" key="20">
    <source>
        <dbReference type="Proteomes" id="UP000030742"/>
    </source>
</evidence>
<dbReference type="EnsemblMetazoa" id="XM_019910564.1">
    <property type="protein sequence ID" value="XP_019766123.1"/>
    <property type="gene ID" value="LOC109541663"/>
</dbReference>
<evidence type="ECO:0000256" key="4">
    <source>
        <dbReference type="ARBA" id="ARBA00012583"/>
    </source>
</evidence>
<dbReference type="GO" id="GO:0005789">
    <property type="term" value="C:endoplasmic reticulum membrane"/>
    <property type="evidence" value="ECO:0007669"/>
    <property type="project" value="UniProtKB-SubCell"/>
</dbReference>
<accession>N6TX99</accession>
<reference evidence="18" key="2">
    <citation type="submission" date="2024-08" db="UniProtKB">
        <authorList>
            <consortium name="EnsemblMetazoa"/>
        </authorList>
    </citation>
    <scope>IDENTIFICATION</scope>
</reference>
<keyword evidence="7 14" id="KW-0812">Transmembrane</keyword>
<dbReference type="InterPro" id="IPR029044">
    <property type="entry name" value="Nucleotide-diphossugar_trans"/>
</dbReference>
<evidence type="ECO:0000256" key="10">
    <source>
        <dbReference type="ARBA" id="ARBA00022989"/>
    </source>
</evidence>
<evidence type="ECO:0000259" key="15">
    <source>
        <dbReference type="Pfam" id="PF00535"/>
    </source>
</evidence>